<evidence type="ECO:0000256" key="1">
    <source>
        <dbReference type="RuleBase" id="RU004508"/>
    </source>
</evidence>
<proteinExistence type="inferred from homology"/>
<dbReference type="EMBL" id="JACRTB010000006">
    <property type="protein sequence ID" value="MBC8575726.1"/>
    <property type="molecule type" value="Genomic_DNA"/>
</dbReference>
<reference evidence="2 3" key="1">
    <citation type="submission" date="2020-08" db="EMBL/GenBank/DDBJ databases">
        <title>Genome public.</title>
        <authorList>
            <person name="Liu C."/>
            <person name="Sun Q."/>
        </authorList>
    </citation>
    <scope>NUCLEOTIDE SEQUENCE [LARGE SCALE GENOMIC DNA]</scope>
    <source>
        <strain evidence="2 3">BX1</strain>
    </source>
</reference>
<keyword evidence="1" id="KW-0663">Pyridoxal phosphate</keyword>
<dbReference type="Gene3D" id="3.90.1150.10">
    <property type="entry name" value="Aspartate Aminotransferase, domain 1"/>
    <property type="match status" value="1"/>
</dbReference>
<dbReference type="GO" id="GO:0008483">
    <property type="term" value="F:transaminase activity"/>
    <property type="evidence" value="ECO:0007669"/>
    <property type="project" value="UniProtKB-KW"/>
</dbReference>
<dbReference type="SUPFAM" id="SSF53383">
    <property type="entry name" value="PLP-dependent transferases"/>
    <property type="match status" value="1"/>
</dbReference>
<gene>
    <name evidence="2" type="ORF">H8717_04765</name>
</gene>
<dbReference type="InterPro" id="IPR000653">
    <property type="entry name" value="DegT/StrS_aminotransferase"/>
</dbReference>
<dbReference type="PANTHER" id="PTHR30244:SF42">
    <property type="entry name" value="UDP-2-ACETAMIDO-2-DEOXY-3-OXO-D-GLUCURONATE AMINOTRANSFERASE"/>
    <property type="match status" value="1"/>
</dbReference>
<dbReference type="InterPro" id="IPR015422">
    <property type="entry name" value="PyrdxlP-dep_Trfase_small"/>
</dbReference>
<sequence length="379" mass="41051">MDFSGLSRQYQALSPGILTAVGEVLEEGTYIGGAQIKTLEDALARRSGARFALGCANGTDALTLALLAFGARPGEAVFLPAFTFAATAEAVALRGATPVFVEVDESFTLDPAALEEALDRTRREGRLRPAGVIAVDLFGLPADYGRILPLVRREGLWLLEDAAQSFGAARGGRAACSFGEIAAASFFPTKPLGCYGDGGAVFTSRSRRAELLDSLRLHGRGIEKYDHRILGLNSRLDTLQAAILLEKLKVFDRELARRREIAAFYTERLSGAVRTPVIPAEAEPSWAQYTIRLPDRMQRDRMKLHLSIRGIPSAVYYPKPLHLQGAFACFGLRKGALPFSETLCEQVLSLPVHPYLTDDEVCCVADAVLEALREGAGLL</sequence>
<accession>A0ABR7NH41</accession>
<dbReference type="InterPro" id="IPR015421">
    <property type="entry name" value="PyrdxlP-dep_Trfase_major"/>
</dbReference>
<dbReference type="PANTHER" id="PTHR30244">
    <property type="entry name" value="TRANSAMINASE"/>
    <property type="match status" value="1"/>
</dbReference>
<dbReference type="Pfam" id="PF01041">
    <property type="entry name" value="DegT_DnrJ_EryC1"/>
    <property type="match status" value="1"/>
</dbReference>
<name>A0ABR7NH41_9FIRM</name>
<dbReference type="Gene3D" id="3.40.640.10">
    <property type="entry name" value="Type I PLP-dependent aspartate aminotransferase-like (Major domain)"/>
    <property type="match status" value="1"/>
</dbReference>
<keyword evidence="2" id="KW-0808">Transferase</keyword>
<dbReference type="CDD" id="cd00616">
    <property type="entry name" value="AHBA_syn"/>
    <property type="match status" value="1"/>
</dbReference>
<dbReference type="PIRSF" id="PIRSF000390">
    <property type="entry name" value="PLP_StrS"/>
    <property type="match status" value="1"/>
</dbReference>
<keyword evidence="3" id="KW-1185">Reference proteome</keyword>
<protein>
    <submittedName>
        <fullName evidence="2">DegT/DnrJ/EryC1/StrS family aminotransferase</fullName>
    </submittedName>
</protein>
<dbReference type="Proteomes" id="UP000658131">
    <property type="component" value="Unassembled WGS sequence"/>
</dbReference>
<comment type="similarity">
    <text evidence="1">Belongs to the DegT/DnrJ/EryC1 family.</text>
</comment>
<evidence type="ECO:0000313" key="3">
    <source>
        <dbReference type="Proteomes" id="UP000658131"/>
    </source>
</evidence>
<dbReference type="InterPro" id="IPR015424">
    <property type="entry name" value="PyrdxlP-dep_Trfase"/>
</dbReference>
<evidence type="ECO:0000313" key="2">
    <source>
        <dbReference type="EMBL" id="MBC8575726.1"/>
    </source>
</evidence>
<comment type="caution">
    <text evidence="2">The sequence shown here is derived from an EMBL/GenBank/DDBJ whole genome shotgun (WGS) entry which is preliminary data.</text>
</comment>
<keyword evidence="2" id="KW-0032">Aminotransferase</keyword>
<organism evidence="2 3">
    <name type="scientific">Yanshouia hominis</name>
    <dbReference type="NCBI Taxonomy" id="2763673"/>
    <lineage>
        <taxon>Bacteria</taxon>
        <taxon>Bacillati</taxon>
        <taxon>Bacillota</taxon>
        <taxon>Clostridia</taxon>
        <taxon>Eubacteriales</taxon>
        <taxon>Oscillospiraceae</taxon>
        <taxon>Yanshouia</taxon>
    </lineage>
</organism>